<name>C2KZ78_9FIRM</name>
<dbReference type="Gene3D" id="2.10.270.10">
    <property type="entry name" value="Cholin Binding"/>
    <property type="match status" value="1"/>
</dbReference>
<keyword evidence="5" id="KW-1185">Reference proteome</keyword>
<protein>
    <submittedName>
        <fullName evidence="4">Cell wall-binding repeat protein</fullName>
    </submittedName>
</protein>
<organism evidence="4 5">
    <name type="scientific">Oribacterium sinus F0268</name>
    <dbReference type="NCBI Taxonomy" id="585501"/>
    <lineage>
        <taxon>Bacteria</taxon>
        <taxon>Bacillati</taxon>
        <taxon>Bacillota</taxon>
        <taxon>Clostridia</taxon>
        <taxon>Lachnospirales</taxon>
        <taxon>Lachnospiraceae</taxon>
        <taxon>Oribacterium</taxon>
    </lineage>
</organism>
<keyword evidence="1" id="KW-0677">Repeat</keyword>
<dbReference type="InParanoid" id="C2KZ78"/>
<evidence type="ECO:0000256" key="3">
    <source>
        <dbReference type="SAM" id="MobiDB-lite"/>
    </source>
</evidence>
<evidence type="ECO:0000313" key="5">
    <source>
        <dbReference type="Proteomes" id="UP000004121"/>
    </source>
</evidence>
<accession>C2KZ78</accession>
<dbReference type="Pfam" id="PF01473">
    <property type="entry name" value="Choline_bind_1"/>
    <property type="match status" value="1"/>
</dbReference>
<evidence type="ECO:0000313" key="4">
    <source>
        <dbReference type="EMBL" id="EEJ50930.1"/>
    </source>
</evidence>
<sequence length="478" mass="53494">MEIIRLEQGRTVRKGIKNKKEDNTMLKKKDSFFKTAGKKALLLGLAMGALWSIPAFAEDKPVSRVQIDISPSEDLELESGKTYAKPEAVAMDSGYEVSGFSIDGKNQGSPKKPYTYTISVKAESGNVFDDNTVVEVRGAYEMAVTEKSKSSIKLKANAYPFTILKEPTNFTQDGTLIRWGKVDYASGYDVVIYYTTKNGDDKVAKKSVNGTSINVKSYSENGKEFDHIAVRAKYDKKDDLAQYIADSLYVEPSGDVDGEYSDDGYIFNLITLKAKGISKGSFKEYSAKKKKKTAAEKAKDNKKRPSNDYYGNTEDGGNASGGPSGAVLGWRQNGEDWYFEENGQLSKGWKQIKDQWYFFDEDGKMLTGWRKIGEQWYYLDQNAASAGAMLSGWAFLNNQWYYLEPKAEGQGKMLSGWQEINGQWYYFQPENGAMLSGWQNIGDKWYFLNVNKEGVPAGAMLKDTVQDGYTINAEGVRQ</sequence>
<dbReference type="Proteomes" id="UP000004121">
    <property type="component" value="Unassembled WGS sequence"/>
</dbReference>
<feature type="compositionally biased region" description="Basic and acidic residues" evidence="3">
    <location>
        <begin position="293"/>
        <end position="306"/>
    </location>
</feature>
<dbReference type="EMBL" id="ACKX01000181">
    <property type="protein sequence ID" value="EEJ50930.1"/>
    <property type="molecule type" value="Genomic_DNA"/>
</dbReference>
<dbReference type="SUPFAM" id="SSF69360">
    <property type="entry name" value="Cell wall binding repeat"/>
    <property type="match status" value="1"/>
</dbReference>
<reference evidence="4 5" key="1">
    <citation type="submission" date="2009-04" db="EMBL/GenBank/DDBJ databases">
        <authorList>
            <person name="Qin X."/>
            <person name="Bachman B."/>
            <person name="Battles P."/>
            <person name="Bell A."/>
            <person name="Bess C."/>
            <person name="Bickham C."/>
            <person name="Chaboub L."/>
            <person name="Chen D."/>
            <person name="Coyle M."/>
            <person name="Deiros D.R."/>
            <person name="Dinh H."/>
            <person name="Forbes L."/>
            <person name="Fowler G."/>
            <person name="Francisco L."/>
            <person name="Fu Q."/>
            <person name="Gubbala S."/>
            <person name="Hale W."/>
            <person name="Han Y."/>
            <person name="Hemphill L."/>
            <person name="Highlander S.K."/>
            <person name="Hirani K."/>
            <person name="Hogues M."/>
            <person name="Jackson L."/>
            <person name="Jakkamsetti A."/>
            <person name="Javaid M."/>
            <person name="Jiang H."/>
            <person name="Korchina V."/>
            <person name="Kovar C."/>
            <person name="Lara F."/>
            <person name="Lee S."/>
            <person name="Mata R."/>
            <person name="Mathew T."/>
            <person name="Moen C."/>
            <person name="Morales K."/>
            <person name="Munidasa M."/>
            <person name="Nazareth L."/>
            <person name="Ngo R."/>
            <person name="Nguyen L."/>
            <person name="Okwuonu G."/>
            <person name="Ongeri F."/>
            <person name="Patil S."/>
            <person name="Petrosino J."/>
            <person name="Pham C."/>
            <person name="Pham P."/>
            <person name="Pu L.-L."/>
            <person name="Puazo M."/>
            <person name="Raj R."/>
            <person name="Reid J."/>
            <person name="Rouhana J."/>
            <person name="Saada N."/>
            <person name="Shang Y."/>
            <person name="Simmons D."/>
            <person name="Thornton R."/>
            <person name="Warren J."/>
            <person name="Weissenberger G."/>
            <person name="Zhang J."/>
            <person name="Zhang L."/>
            <person name="Zhou C."/>
            <person name="Zhu D."/>
            <person name="Muzny D."/>
            <person name="Worley K."/>
            <person name="Gibbs R."/>
        </authorList>
    </citation>
    <scope>NUCLEOTIDE SEQUENCE [LARGE SCALE GENOMIC DNA]</scope>
    <source>
        <strain evidence="4 5">F0268</strain>
    </source>
</reference>
<dbReference type="AlphaFoldDB" id="C2KZ78"/>
<evidence type="ECO:0000256" key="1">
    <source>
        <dbReference type="ARBA" id="ARBA00022737"/>
    </source>
</evidence>
<gene>
    <name evidence="4" type="ORF">HMPREF6123_1797</name>
</gene>
<feature type="region of interest" description="Disordered" evidence="3">
    <location>
        <begin position="293"/>
        <end position="325"/>
    </location>
</feature>
<dbReference type="HOGENOM" id="CLU_696057_0_0_9"/>
<feature type="repeat" description="Cell wall-binding" evidence="2">
    <location>
        <begin position="346"/>
        <end position="365"/>
    </location>
</feature>
<dbReference type="STRING" id="585501.HMPREF6123_1797"/>
<proteinExistence type="predicted"/>
<evidence type="ECO:0000256" key="2">
    <source>
        <dbReference type="PROSITE-ProRule" id="PRU00591"/>
    </source>
</evidence>
<feature type="repeat" description="Cell wall-binding" evidence="2">
    <location>
        <begin position="414"/>
        <end position="433"/>
    </location>
</feature>
<dbReference type="Pfam" id="PF19127">
    <property type="entry name" value="Choline_bind_3"/>
    <property type="match status" value="2"/>
</dbReference>
<dbReference type="eggNOG" id="COG5263">
    <property type="taxonomic scope" value="Bacteria"/>
</dbReference>
<comment type="caution">
    <text evidence="4">The sequence shown here is derived from an EMBL/GenBank/DDBJ whole genome shotgun (WGS) entry which is preliminary data.</text>
</comment>
<dbReference type="PROSITE" id="PS51170">
    <property type="entry name" value="CW"/>
    <property type="match status" value="2"/>
</dbReference>
<dbReference type="InterPro" id="IPR018337">
    <property type="entry name" value="Cell_wall/Cho-bd_repeat"/>
</dbReference>